<dbReference type="NCBIfam" id="NF005714">
    <property type="entry name" value="PRK07529.1"/>
    <property type="match status" value="1"/>
</dbReference>
<dbReference type="InterPro" id="IPR042099">
    <property type="entry name" value="ANL_N_sf"/>
</dbReference>
<dbReference type="eggNOG" id="COG0318">
    <property type="taxonomic scope" value="Bacteria"/>
</dbReference>
<dbReference type="CDD" id="cd05944">
    <property type="entry name" value="FACL_like_4"/>
    <property type="match status" value="1"/>
</dbReference>
<dbReference type="InterPro" id="IPR025110">
    <property type="entry name" value="AMP-bd_C"/>
</dbReference>
<sequence>MGAYATIADRNALEAEMPWSARDVPTTIHQLLERTAARYGDSPAIGFQLSSGPQDPAETLTWREFRDEVNRAANLFRKLGVGENDVVAFILPNSMETAVTLVAGMVAGIVSPVNPLLDAEHMAGLLRETKAKVVVTLKSIPKSDISQKVAEAVAAAPSVQAVVEVDMLRYLPAPKRWIAHFLRPKAGRRHQARIVDFTKAVAQESATLSFADPGKDRVAAYFHTGGTTGLPKVAQHRYSGMIYNGWLGATLLFKSTDVLICPLPLFHVFAAYPIFMSTLSSGAQIVLPTPAGYRGEGVFDNLWKLIERWKGTYLVIVPTAISALMQRPVDADISTLRGCFSGSAPLPQELFKRFQATTGVQIVEGYGLTECTCLVSVNPPDGEKKIGSVGLPFPYTDVRILHADEHGNITRECGAEEMGEICVSNPGVFEGSTYTEPGRNLGLYADRRYLRTGDLGRLDRDGYLWITGRKKDLIIRGGHNIDPAEIEEALAGHPAVAFVGAIGQPDAFAGELPAAYVELIQGAEVTPQELLDYARAHIHERAAVPKFIGILDELPKTAVGKVFKPDLRRLAITRVLDAALAEAGMSAQVAEVVEDRRRGLVAHLHRTGEVQEPVVAEVLSRFTIPWEWEDRRPLPVPTPVA</sequence>
<dbReference type="PANTHER" id="PTHR43767">
    <property type="entry name" value="LONG-CHAIN-FATTY-ACID--COA LIGASE"/>
    <property type="match status" value="1"/>
</dbReference>
<reference evidence="1 2" key="1">
    <citation type="submission" date="2014-03" db="EMBL/GenBank/DDBJ databases">
        <title>Genome of Haematobacter massiliensis CCUG 47968.</title>
        <authorList>
            <person name="Wang D."/>
            <person name="Wang G."/>
        </authorList>
    </citation>
    <scope>NUCLEOTIDE SEQUENCE [LARGE SCALE GENOMIC DNA]</scope>
    <source>
        <strain evidence="1 2">CCUG 47968</strain>
    </source>
</reference>
<dbReference type="Pfam" id="PF00501">
    <property type="entry name" value="AMP-binding"/>
    <property type="match status" value="1"/>
</dbReference>
<dbReference type="InterPro" id="IPR020845">
    <property type="entry name" value="AMP-binding_CS"/>
</dbReference>
<dbReference type="Proteomes" id="UP000028826">
    <property type="component" value="Unassembled WGS sequence"/>
</dbReference>
<evidence type="ECO:0000313" key="1">
    <source>
        <dbReference type="EMBL" id="KFI27161.1"/>
    </source>
</evidence>
<gene>
    <name evidence="1" type="ORF">CN97_01935</name>
</gene>
<dbReference type="InterPro" id="IPR050237">
    <property type="entry name" value="ATP-dep_AMP-bd_enzyme"/>
</dbReference>
<comment type="caution">
    <text evidence="1">The sequence shown here is derived from an EMBL/GenBank/DDBJ whole genome shotgun (WGS) entry which is preliminary data.</text>
</comment>
<dbReference type="Gene3D" id="3.30.300.30">
    <property type="match status" value="1"/>
</dbReference>
<dbReference type="SUPFAM" id="SSF56801">
    <property type="entry name" value="Acetyl-CoA synthetase-like"/>
    <property type="match status" value="1"/>
</dbReference>
<name>A0A086XYR1_9RHOB</name>
<evidence type="ECO:0000313" key="2">
    <source>
        <dbReference type="Proteomes" id="UP000028826"/>
    </source>
</evidence>
<dbReference type="GO" id="GO:0016878">
    <property type="term" value="F:acid-thiol ligase activity"/>
    <property type="evidence" value="ECO:0007669"/>
    <property type="project" value="UniProtKB-ARBA"/>
</dbReference>
<dbReference type="AlphaFoldDB" id="A0A086XYR1"/>
<dbReference type="Gene3D" id="3.40.50.12780">
    <property type="entry name" value="N-terminal domain of ligase-like"/>
    <property type="match status" value="1"/>
</dbReference>
<organism evidence="1 2">
    <name type="scientific">Haematobacter massiliensis</name>
    <dbReference type="NCBI Taxonomy" id="195105"/>
    <lineage>
        <taxon>Bacteria</taxon>
        <taxon>Pseudomonadati</taxon>
        <taxon>Pseudomonadota</taxon>
        <taxon>Alphaproteobacteria</taxon>
        <taxon>Rhodobacterales</taxon>
        <taxon>Paracoccaceae</taxon>
        <taxon>Haematobacter</taxon>
    </lineage>
</organism>
<dbReference type="OrthoDB" id="9803968at2"/>
<protein>
    <submittedName>
        <fullName evidence="1">AMP-binding protein</fullName>
    </submittedName>
</protein>
<accession>A0A086XYR1</accession>
<dbReference type="PROSITE" id="PS00455">
    <property type="entry name" value="AMP_BINDING"/>
    <property type="match status" value="1"/>
</dbReference>
<proteinExistence type="predicted"/>
<dbReference type="Pfam" id="PF13193">
    <property type="entry name" value="AMP-binding_C"/>
    <property type="match status" value="1"/>
</dbReference>
<keyword evidence="2" id="KW-1185">Reference proteome</keyword>
<dbReference type="InterPro" id="IPR045851">
    <property type="entry name" value="AMP-bd_C_sf"/>
</dbReference>
<dbReference type="InterPro" id="IPR000873">
    <property type="entry name" value="AMP-dep_synth/lig_dom"/>
</dbReference>
<dbReference type="PANTHER" id="PTHR43767:SF1">
    <property type="entry name" value="NONRIBOSOMAL PEPTIDE SYNTHASE PES1 (EUROFUNG)-RELATED"/>
    <property type="match status" value="1"/>
</dbReference>
<dbReference type="STRING" id="195105.CN97_01935"/>
<dbReference type="RefSeq" id="WP_051911313.1">
    <property type="nucleotide sequence ID" value="NZ_CAMIFG010000038.1"/>
</dbReference>
<dbReference type="EMBL" id="JGYG01000012">
    <property type="protein sequence ID" value="KFI27161.1"/>
    <property type="molecule type" value="Genomic_DNA"/>
</dbReference>